<feature type="transmembrane region" description="Helical" evidence="2">
    <location>
        <begin position="192"/>
        <end position="211"/>
    </location>
</feature>
<dbReference type="GO" id="GO:0016020">
    <property type="term" value="C:membrane"/>
    <property type="evidence" value="ECO:0007669"/>
    <property type="project" value="TreeGrafter"/>
</dbReference>
<dbReference type="InterPro" id="IPR022127">
    <property type="entry name" value="STIMATE/YPL162C"/>
</dbReference>
<feature type="transmembrane region" description="Helical" evidence="2">
    <location>
        <begin position="66"/>
        <end position="87"/>
    </location>
</feature>
<feature type="compositionally biased region" description="Basic and acidic residues" evidence="1">
    <location>
        <begin position="239"/>
        <end position="252"/>
    </location>
</feature>
<evidence type="ECO:0000313" key="4">
    <source>
        <dbReference type="EMBL" id="WVW82106.1"/>
    </source>
</evidence>
<keyword evidence="2" id="KW-0812">Transmembrane</keyword>
<feature type="region of interest" description="Disordered" evidence="1">
    <location>
        <begin position="233"/>
        <end position="322"/>
    </location>
</feature>
<dbReference type="Proteomes" id="UP000092730">
    <property type="component" value="Chromosome 2"/>
</dbReference>
<accession>A0A1B9GAB8</accession>
<dbReference type="KEGG" id="kbi:30207218"/>
<evidence type="ECO:0008006" key="6">
    <source>
        <dbReference type="Google" id="ProtNLM"/>
    </source>
</evidence>
<reference evidence="3" key="1">
    <citation type="submission" date="2013-07" db="EMBL/GenBank/DDBJ databases">
        <title>The Genome Sequence of Cryptococcus bestiolae CBS10118.</title>
        <authorList>
            <consortium name="The Broad Institute Genome Sequencing Platform"/>
            <person name="Cuomo C."/>
            <person name="Litvintseva A."/>
            <person name="Chen Y."/>
            <person name="Heitman J."/>
            <person name="Sun S."/>
            <person name="Springer D."/>
            <person name="Dromer F."/>
            <person name="Young S.K."/>
            <person name="Zeng Q."/>
            <person name="Gargeya S."/>
            <person name="Fitzgerald M."/>
            <person name="Abouelleil A."/>
            <person name="Alvarado L."/>
            <person name="Berlin A.M."/>
            <person name="Chapman S.B."/>
            <person name="Dewar J."/>
            <person name="Goldberg J."/>
            <person name="Griggs A."/>
            <person name="Gujja S."/>
            <person name="Hansen M."/>
            <person name="Howarth C."/>
            <person name="Imamovic A."/>
            <person name="Larimer J."/>
            <person name="McCowan C."/>
            <person name="Murphy C."/>
            <person name="Pearson M."/>
            <person name="Priest M."/>
            <person name="Roberts A."/>
            <person name="Saif S."/>
            <person name="Shea T."/>
            <person name="Sykes S."/>
            <person name="Wortman J."/>
            <person name="Nusbaum C."/>
            <person name="Birren B."/>
        </authorList>
    </citation>
    <scope>NUCLEOTIDE SEQUENCE [LARGE SCALE GENOMIC DNA]</scope>
    <source>
        <strain evidence="3">CBS 10118</strain>
    </source>
</reference>
<dbReference type="Pfam" id="PF12400">
    <property type="entry name" value="STIMATE"/>
    <property type="match status" value="1"/>
</dbReference>
<proteinExistence type="predicted"/>
<dbReference type="PANTHER" id="PTHR31735:SF1">
    <property type="entry name" value="VACUOLAR MEMBRANE PROTEIN YPL162C"/>
    <property type="match status" value="1"/>
</dbReference>
<dbReference type="EMBL" id="CP144542">
    <property type="protein sequence ID" value="WVW82106.1"/>
    <property type="molecule type" value="Genomic_DNA"/>
</dbReference>
<dbReference type="OrthoDB" id="431202at2759"/>
<feature type="compositionally biased region" description="Low complexity" evidence="1">
    <location>
        <begin position="258"/>
        <end position="267"/>
    </location>
</feature>
<reference evidence="4" key="2">
    <citation type="submission" date="2013-07" db="EMBL/GenBank/DDBJ databases">
        <authorList>
            <consortium name="The Broad Institute Genome Sequencing Platform"/>
            <person name="Cuomo C."/>
            <person name="Litvintseva A."/>
            <person name="Chen Y."/>
            <person name="Heitman J."/>
            <person name="Sun S."/>
            <person name="Springer D."/>
            <person name="Dromer F."/>
            <person name="Young S.K."/>
            <person name="Zeng Q."/>
            <person name="Gargeya S."/>
            <person name="Fitzgerald M."/>
            <person name="Abouelleil A."/>
            <person name="Alvarado L."/>
            <person name="Berlin A.M."/>
            <person name="Chapman S.B."/>
            <person name="Dewar J."/>
            <person name="Goldberg J."/>
            <person name="Griggs A."/>
            <person name="Gujja S."/>
            <person name="Hansen M."/>
            <person name="Howarth C."/>
            <person name="Imamovic A."/>
            <person name="Larimer J."/>
            <person name="McCowan C."/>
            <person name="Murphy C."/>
            <person name="Pearson M."/>
            <person name="Priest M."/>
            <person name="Roberts A."/>
            <person name="Saif S."/>
            <person name="Shea T."/>
            <person name="Sykes S."/>
            <person name="Wortman J."/>
            <person name="Nusbaum C."/>
            <person name="Birren B."/>
        </authorList>
    </citation>
    <scope>NUCLEOTIDE SEQUENCE</scope>
    <source>
        <strain evidence="4">CBS 10118</strain>
    </source>
</reference>
<evidence type="ECO:0000256" key="1">
    <source>
        <dbReference type="SAM" id="MobiDB-lite"/>
    </source>
</evidence>
<protein>
    <recommendedName>
        <fullName evidence="6">Vacuolar membrane protein</fullName>
    </recommendedName>
</protein>
<keyword evidence="2" id="KW-0472">Membrane</keyword>
<gene>
    <name evidence="3" type="ORF">I302_02819</name>
    <name evidence="4" type="ORF">I302_104111</name>
</gene>
<dbReference type="VEuPathDB" id="FungiDB:I302_02819"/>
<evidence type="ECO:0000256" key="2">
    <source>
        <dbReference type="SAM" id="Phobius"/>
    </source>
</evidence>
<feature type="region of interest" description="Disordered" evidence="1">
    <location>
        <begin position="357"/>
        <end position="471"/>
    </location>
</feature>
<dbReference type="GeneID" id="30207218"/>
<dbReference type="RefSeq" id="XP_019049039.1">
    <property type="nucleotide sequence ID" value="XM_019189477.1"/>
</dbReference>
<evidence type="ECO:0000313" key="5">
    <source>
        <dbReference type="Proteomes" id="UP000092730"/>
    </source>
</evidence>
<feature type="transmembrane region" description="Helical" evidence="2">
    <location>
        <begin position="93"/>
        <end position="114"/>
    </location>
</feature>
<dbReference type="AlphaFoldDB" id="A0A1B9GAB8"/>
<feature type="transmembrane region" description="Helical" evidence="2">
    <location>
        <begin position="22"/>
        <end position="45"/>
    </location>
</feature>
<dbReference type="PANTHER" id="PTHR31735">
    <property type="entry name" value="VACUOLAR MEMBRANE PROTEIN YPL162C"/>
    <property type="match status" value="1"/>
</dbReference>
<feature type="compositionally biased region" description="Basic and acidic residues" evidence="1">
    <location>
        <begin position="425"/>
        <end position="439"/>
    </location>
</feature>
<feature type="transmembrane region" description="Helical" evidence="2">
    <location>
        <begin position="151"/>
        <end position="172"/>
    </location>
</feature>
<organism evidence="3">
    <name type="scientific">Kwoniella bestiolae CBS 10118</name>
    <dbReference type="NCBI Taxonomy" id="1296100"/>
    <lineage>
        <taxon>Eukaryota</taxon>
        <taxon>Fungi</taxon>
        <taxon>Dikarya</taxon>
        <taxon>Basidiomycota</taxon>
        <taxon>Agaricomycotina</taxon>
        <taxon>Tremellomycetes</taxon>
        <taxon>Tremellales</taxon>
        <taxon>Cryptococcaceae</taxon>
        <taxon>Kwoniella</taxon>
    </lineage>
</organism>
<feature type="compositionally biased region" description="Polar residues" evidence="1">
    <location>
        <begin position="286"/>
        <end position="302"/>
    </location>
</feature>
<evidence type="ECO:0000313" key="3">
    <source>
        <dbReference type="EMBL" id="OCF27969.1"/>
    </source>
</evidence>
<feature type="compositionally biased region" description="Low complexity" evidence="1">
    <location>
        <begin position="361"/>
        <end position="374"/>
    </location>
</feature>
<keyword evidence="2" id="KW-1133">Transmembrane helix</keyword>
<dbReference type="STRING" id="1296100.A0A1B9GAB8"/>
<sequence>MEVEPPSPVIPPGHTDEDRCKLLGTTGLVVQALMGVFVILSLVVKRQLEKRKRSWRIWVYDVGKQLAGQAVVHGLNILISDVVASVAHNNPCSLYFLNVLIDTTIGVGIIYFSLKAYTWYISKYMAMEGFISGQYGHPPNPVFWWKQLAPYLMSIITMKLLVLLPLTLPGISKSLIDWSHSLLDHLGPKAQVIFVMAIFPLVMNVVQFCLVDQVIKAGGKDDEDENDHDAAGQYRRIRGHDDHDDGPGRDIESGGLTREISGNSINRSRSRNRKESSPSMVIPSSPLLTSNPRDYGSATPSPIGSPVRAKSALPGGSTDSNSLWSKLISKVSDVSTSTRSSSTVFFDAQTDLESNSASLQSNSTIGGISEGGTSRLYVRDERGRGKRSAAPSPETMPFEASPTISSFDHGSRTPSPPATITKLEGVSRHPREDLEREARWTLSPPESPTVSHAIAADSTDSVSLKEVTRSQ</sequence>
<reference evidence="3" key="3">
    <citation type="submission" date="2014-01" db="EMBL/GenBank/DDBJ databases">
        <title>Evolution of pathogenesis and genome organization in the Tremellales.</title>
        <authorList>
            <person name="Cuomo C."/>
            <person name="Litvintseva A."/>
            <person name="Heitman J."/>
            <person name="Chen Y."/>
            <person name="Sun S."/>
            <person name="Springer D."/>
            <person name="Dromer F."/>
            <person name="Young S."/>
            <person name="Zeng Q."/>
            <person name="Chapman S."/>
            <person name="Gujja S."/>
            <person name="Saif S."/>
            <person name="Birren B."/>
        </authorList>
    </citation>
    <scope>NUCLEOTIDE SEQUENCE</scope>
    <source>
        <strain evidence="3">CBS 10118</strain>
    </source>
</reference>
<reference evidence="4" key="4">
    <citation type="submission" date="2024-02" db="EMBL/GenBank/DDBJ databases">
        <title>Comparative genomics of Cryptococcus and Kwoniella reveals pathogenesis evolution and contrasting modes of karyotype evolution via chromosome fusion or intercentromeric recombination.</title>
        <authorList>
            <person name="Coelho M.A."/>
            <person name="David-Palma M."/>
            <person name="Shea T."/>
            <person name="Bowers K."/>
            <person name="McGinley-Smith S."/>
            <person name="Mohammad A.W."/>
            <person name="Gnirke A."/>
            <person name="Yurkov A.M."/>
            <person name="Nowrousian M."/>
            <person name="Sun S."/>
            <person name="Cuomo C.A."/>
            <person name="Heitman J."/>
        </authorList>
    </citation>
    <scope>NUCLEOTIDE SEQUENCE</scope>
    <source>
        <strain evidence="4">CBS 10118</strain>
    </source>
</reference>
<name>A0A1B9GAB8_9TREE</name>
<keyword evidence="5" id="KW-1185">Reference proteome</keyword>
<dbReference type="EMBL" id="KI894019">
    <property type="protein sequence ID" value="OCF27969.1"/>
    <property type="molecule type" value="Genomic_DNA"/>
</dbReference>